<dbReference type="InterPro" id="IPR046342">
    <property type="entry name" value="CBS_dom_sf"/>
</dbReference>
<keyword evidence="1 2" id="KW-0129">CBS domain</keyword>
<evidence type="ECO:0008006" key="8">
    <source>
        <dbReference type="Google" id="ProtNLM"/>
    </source>
</evidence>
<evidence type="ECO:0000313" key="6">
    <source>
        <dbReference type="EMBL" id="KAF0649913.1"/>
    </source>
</evidence>
<feature type="domain" description="CBS" evidence="5">
    <location>
        <begin position="113"/>
        <end position="169"/>
    </location>
</feature>
<protein>
    <recommendedName>
        <fullName evidence="8">CBS domain-containing protein</fullName>
    </recommendedName>
</protein>
<dbReference type="PROSITE" id="PS51371">
    <property type="entry name" value="CBS"/>
    <property type="match status" value="2"/>
</dbReference>
<reference evidence="6 7" key="1">
    <citation type="submission" date="2013-05" db="EMBL/GenBank/DDBJ databases">
        <title>Genome Sequence of Streptomyces fradiae.</title>
        <authorList>
            <person name="Kirby R."/>
        </authorList>
    </citation>
    <scope>NUCLEOTIDE SEQUENCE [LARGE SCALE GENOMIC DNA]</scope>
    <source>
        <strain evidence="6 7">ATCC 10745</strain>
    </source>
</reference>
<dbReference type="Pfam" id="PF00571">
    <property type="entry name" value="CBS"/>
    <property type="match status" value="2"/>
</dbReference>
<evidence type="ECO:0000256" key="1">
    <source>
        <dbReference type="ARBA" id="ARBA00023122"/>
    </source>
</evidence>
<feature type="region of interest" description="Disordered" evidence="3">
    <location>
        <begin position="232"/>
        <end position="280"/>
    </location>
</feature>
<feature type="domain" description="CBS" evidence="5">
    <location>
        <begin position="26"/>
        <end position="84"/>
    </location>
</feature>
<evidence type="ECO:0000259" key="4">
    <source>
        <dbReference type="PROSITE" id="PS50914"/>
    </source>
</evidence>
<name>A0ABQ6XVZ4_STRFR</name>
<dbReference type="InterPro" id="IPR007055">
    <property type="entry name" value="BON_dom"/>
</dbReference>
<dbReference type="InterPro" id="IPR051257">
    <property type="entry name" value="Diverse_CBS-Domain"/>
</dbReference>
<sequence length="280" mass="29325">MRTSVVRVVREEMRKMVGNRTVGDVMTGEVVQARPDTSVGELARLLTVHRISGLPVVDEDDKVVGVVSQTDLTRRQAAAPRGAVLGPRRVLRALRRIAGRGPAAAPRTAGGLMTSPAVTVHPEQRVVDAARLMERRRIDRLPVVDEEDRLIGITTRRDLLRVFLRSDEEILADVARALRAGSPAAPAVSVEVGDGVVTLAGSPPPGADTAAWVLAAWQVDGVIGVTSRLTAGHAGRGAPAGDAMPAGGAMPAGRLAGGTEAEAPGPCPPRYDRERPSGVA</sequence>
<dbReference type="SUPFAM" id="SSF54631">
    <property type="entry name" value="CBS-domain pair"/>
    <property type="match status" value="1"/>
</dbReference>
<accession>A0ABQ6XVZ4</accession>
<comment type="caution">
    <text evidence="6">The sequence shown here is derived from an EMBL/GenBank/DDBJ whole genome shotgun (WGS) entry which is preliminary data.</text>
</comment>
<dbReference type="PANTHER" id="PTHR43080">
    <property type="entry name" value="CBS DOMAIN-CONTAINING PROTEIN CBSX3, MITOCHONDRIAL"/>
    <property type="match status" value="1"/>
</dbReference>
<dbReference type="RefSeq" id="WP_223844441.1">
    <property type="nucleotide sequence ID" value="NZ_ASYR01000011.1"/>
</dbReference>
<evidence type="ECO:0000256" key="3">
    <source>
        <dbReference type="SAM" id="MobiDB-lite"/>
    </source>
</evidence>
<evidence type="ECO:0000256" key="2">
    <source>
        <dbReference type="PROSITE-ProRule" id="PRU00703"/>
    </source>
</evidence>
<evidence type="ECO:0000313" key="7">
    <source>
        <dbReference type="Proteomes" id="UP000731519"/>
    </source>
</evidence>
<dbReference type="EMBL" id="ASYR01000011">
    <property type="protein sequence ID" value="KAF0649913.1"/>
    <property type="molecule type" value="Genomic_DNA"/>
</dbReference>
<organism evidence="6 7">
    <name type="scientific">Streptomyces fradiae ATCC 10745 = DSM 40063</name>
    <dbReference type="NCBI Taxonomy" id="1319510"/>
    <lineage>
        <taxon>Bacteria</taxon>
        <taxon>Bacillati</taxon>
        <taxon>Actinomycetota</taxon>
        <taxon>Actinomycetes</taxon>
        <taxon>Kitasatosporales</taxon>
        <taxon>Streptomycetaceae</taxon>
        <taxon>Streptomyces</taxon>
    </lineage>
</organism>
<feature type="domain" description="BON" evidence="4">
    <location>
        <begin position="166"/>
        <end position="233"/>
    </location>
</feature>
<dbReference type="SMART" id="SM00116">
    <property type="entry name" value="CBS"/>
    <property type="match status" value="2"/>
</dbReference>
<proteinExistence type="predicted"/>
<keyword evidence="7" id="KW-1185">Reference proteome</keyword>
<dbReference type="GeneID" id="91406315"/>
<dbReference type="PROSITE" id="PS50914">
    <property type="entry name" value="BON"/>
    <property type="match status" value="1"/>
</dbReference>
<dbReference type="Gene3D" id="3.10.580.10">
    <property type="entry name" value="CBS-domain"/>
    <property type="match status" value="1"/>
</dbReference>
<feature type="compositionally biased region" description="Basic and acidic residues" evidence="3">
    <location>
        <begin position="270"/>
        <end position="280"/>
    </location>
</feature>
<dbReference type="InterPro" id="IPR000644">
    <property type="entry name" value="CBS_dom"/>
</dbReference>
<feature type="compositionally biased region" description="Low complexity" evidence="3">
    <location>
        <begin position="236"/>
        <end position="258"/>
    </location>
</feature>
<dbReference type="CDD" id="cd04586">
    <property type="entry name" value="CBS_pair_BON_assoc"/>
    <property type="match status" value="1"/>
</dbReference>
<dbReference type="Gene3D" id="3.30.1340.30">
    <property type="match status" value="1"/>
</dbReference>
<evidence type="ECO:0000259" key="5">
    <source>
        <dbReference type="PROSITE" id="PS51371"/>
    </source>
</evidence>
<dbReference type="Proteomes" id="UP000731519">
    <property type="component" value="Unassembled WGS sequence"/>
</dbReference>
<gene>
    <name evidence="6" type="ORF">K701_11000</name>
</gene>
<dbReference type="PANTHER" id="PTHR43080:SF29">
    <property type="entry name" value="OS02G0818000 PROTEIN"/>
    <property type="match status" value="1"/>
</dbReference>